<dbReference type="Gene3D" id="3.90.550.10">
    <property type="entry name" value="Spore Coat Polysaccharide Biosynthesis Protein SpsA, Chain A"/>
    <property type="match status" value="1"/>
</dbReference>
<dbReference type="InterPro" id="IPR001173">
    <property type="entry name" value="Glyco_trans_2-like"/>
</dbReference>
<keyword evidence="2" id="KW-0808">Transferase</keyword>
<dbReference type="CDD" id="cd00761">
    <property type="entry name" value="Glyco_tranf_GTA_type"/>
    <property type="match status" value="1"/>
</dbReference>
<dbReference type="RefSeq" id="WP_161098877.1">
    <property type="nucleotide sequence ID" value="NZ_WWCW01000100.1"/>
</dbReference>
<evidence type="ECO:0000313" key="2">
    <source>
        <dbReference type="EMBL" id="MYM90042.1"/>
    </source>
</evidence>
<proteinExistence type="predicted"/>
<dbReference type="PANTHER" id="PTHR43685:SF2">
    <property type="entry name" value="GLYCOSYLTRANSFERASE 2-LIKE DOMAIN-CONTAINING PROTEIN"/>
    <property type="match status" value="1"/>
</dbReference>
<comment type="caution">
    <text evidence="2">The sequence shown here is derived from an EMBL/GenBank/DDBJ whole genome shotgun (WGS) entry which is preliminary data.</text>
</comment>
<dbReference type="EMBL" id="WWCW01000100">
    <property type="protein sequence ID" value="MYM90042.1"/>
    <property type="molecule type" value="Genomic_DNA"/>
</dbReference>
<evidence type="ECO:0000313" key="3">
    <source>
        <dbReference type="Proteomes" id="UP000470302"/>
    </source>
</evidence>
<dbReference type="InterPro" id="IPR050834">
    <property type="entry name" value="Glycosyltransf_2"/>
</dbReference>
<organism evidence="2 3">
    <name type="scientific">Duganella vulcania</name>
    <dbReference type="NCBI Taxonomy" id="2692166"/>
    <lineage>
        <taxon>Bacteria</taxon>
        <taxon>Pseudomonadati</taxon>
        <taxon>Pseudomonadota</taxon>
        <taxon>Betaproteobacteria</taxon>
        <taxon>Burkholderiales</taxon>
        <taxon>Oxalobacteraceae</taxon>
        <taxon>Telluria group</taxon>
        <taxon>Duganella</taxon>
    </lineage>
</organism>
<feature type="domain" description="Glycosyltransferase 2-like" evidence="1">
    <location>
        <begin position="3"/>
        <end position="165"/>
    </location>
</feature>
<dbReference type="GO" id="GO:0016740">
    <property type="term" value="F:transferase activity"/>
    <property type="evidence" value="ECO:0007669"/>
    <property type="project" value="UniProtKB-KW"/>
</dbReference>
<protein>
    <submittedName>
        <fullName evidence="2">Glycosyltransferase</fullName>
    </submittedName>
</protein>
<dbReference type="PANTHER" id="PTHR43685">
    <property type="entry name" value="GLYCOSYLTRANSFERASE"/>
    <property type="match status" value="1"/>
</dbReference>
<dbReference type="InterPro" id="IPR029044">
    <property type="entry name" value="Nucleotide-diphossugar_trans"/>
</dbReference>
<sequence>MFSIIIPTHDRPLLLTRTLESLIAQTCQDFKVVIVSDTAGYLPPYNQLNQLAGRFDYVLRCSGKPGPAASRNLGLAIADSEYILFLDDDDTYRPDHLARLKARLLQDKPELLFHDFQVQNEDRTVFPPAPLPGGQKVSIADVTQDSVYVRNRIPNSCVAYRRDVLEGVRNETDLIIYEDWDFLLAALPGRRLVHHPLDGVVIHKSAATAPENMRRGNSRDDQIVDVMLQLYRKHPAPNMATRLARQALMGSAGVVLELAYF</sequence>
<dbReference type="Proteomes" id="UP000470302">
    <property type="component" value="Unassembled WGS sequence"/>
</dbReference>
<name>A0A845G9A3_9BURK</name>
<evidence type="ECO:0000259" key="1">
    <source>
        <dbReference type="Pfam" id="PF00535"/>
    </source>
</evidence>
<accession>A0A845G9A3</accession>
<dbReference type="AlphaFoldDB" id="A0A845G9A3"/>
<dbReference type="Pfam" id="PF00535">
    <property type="entry name" value="Glycos_transf_2"/>
    <property type="match status" value="1"/>
</dbReference>
<dbReference type="SUPFAM" id="SSF53448">
    <property type="entry name" value="Nucleotide-diphospho-sugar transferases"/>
    <property type="match status" value="1"/>
</dbReference>
<reference evidence="2 3" key="1">
    <citation type="submission" date="2020-01" db="EMBL/GenBank/DDBJ databases">
        <title>Novel species isolated from a subtropical stream in China.</title>
        <authorList>
            <person name="Lu H."/>
        </authorList>
    </citation>
    <scope>NUCLEOTIDE SEQUENCE [LARGE SCALE GENOMIC DNA]</scope>
    <source>
        <strain evidence="2 3">FT82W</strain>
    </source>
</reference>
<gene>
    <name evidence="2" type="ORF">GTP91_23080</name>
</gene>